<comment type="caution">
    <text evidence="1">The sequence shown here is derived from an EMBL/GenBank/DDBJ whole genome shotgun (WGS) entry which is preliminary data.</text>
</comment>
<evidence type="ECO:0000313" key="2">
    <source>
        <dbReference type="Proteomes" id="UP001595075"/>
    </source>
</evidence>
<proteinExistence type="predicted"/>
<dbReference type="EMBL" id="JAZHXI010000029">
    <property type="protein sequence ID" value="KAL2059712.1"/>
    <property type="molecule type" value="Genomic_DNA"/>
</dbReference>
<protein>
    <submittedName>
        <fullName evidence="1">Uncharacterized protein</fullName>
    </submittedName>
</protein>
<organism evidence="1 2">
    <name type="scientific">Oculimacula yallundae</name>
    <dbReference type="NCBI Taxonomy" id="86028"/>
    <lineage>
        <taxon>Eukaryota</taxon>
        <taxon>Fungi</taxon>
        <taxon>Dikarya</taxon>
        <taxon>Ascomycota</taxon>
        <taxon>Pezizomycotina</taxon>
        <taxon>Leotiomycetes</taxon>
        <taxon>Helotiales</taxon>
        <taxon>Ploettnerulaceae</taxon>
        <taxon>Oculimacula</taxon>
    </lineage>
</organism>
<reference evidence="1 2" key="1">
    <citation type="journal article" date="2024" name="Commun. Biol.">
        <title>Comparative genomic analysis of thermophilic fungi reveals convergent evolutionary adaptations and gene losses.</title>
        <authorList>
            <person name="Steindorff A.S."/>
            <person name="Aguilar-Pontes M.V."/>
            <person name="Robinson A.J."/>
            <person name="Andreopoulos B."/>
            <person name="LaButti K."/>
            <person name="Kuo A."/>
            <person name="Mondo S."/>
            <person name="Riley R."/>
            <person name="Otillar R."/>
            <person name="Haridas S."/>
            <person name="Lipzen A."/>
            <person name="Grimwood J."/>
            <person name="Schmutz J."/>
            <person name="Clum A."/>
            <person name="Reid I.D."/>
            <person name="Moisan M.C."/>
            <person name="Butler G."/>
            <person name="Nguyen T.T.M."/>
            <person name="Dewar K."/>
            <person name="Conant G."/>
            <person name="Drula E."/>
            <person name="Henrissat B."/>
            <person name="Hansel C."/>
            <person name="Singer S."/>
            <person name="Hutchinson M.I."/>
            <person name="de Vries R.P."/>
            <person name="Natvig D.O."/>
            <person name="Powell A.J."/>
            <person name="Tsang A."/>
            <person name="Grigoriev I.V."/>
        </authorList>
    </citation>
    <scope>NUCLEOTIDE SEQUENCE [LARGE SCALE GENOMIC DNA]</scope>
    <source>
        <strain evidence="1 2">CBS 494.80</strain>
    </source>
</reference>
<name>A0ABR4BPG5_9HELO</name>
<accession>A0ABR4BPG5</accession>
<sequence length="52" mass="5930">MVGSLPVTRYTWFISRSFGLERYCRPTVKGKGSRGSNAKFVPRVTFTFNVRA</sequence>
<evidence type="ECO:0000313" key="1">
    <source>
        <dbReference type="EMBL" id="KAL2059712.1"/>
    </source>
</evidence>
<gene>
    <name evidence="1" type="ORF">VTL71DRAFT_10236</name>
</gene>
<keyword evidence="2" id="KW-1185">Reference proteome</keyword>
<dbReference type="Proteomes" id="UP001595075">
    <property type="component" value="Unassembled WGS sequence"/>
</dbReference>